<evidence type="ECO:0000256" key="12">
    <source>
        <dbReference type="ARBA" id="ARBA00023157"/>
    </source>
</evidence>
<sequence>MGIAKSKFNEYWPDVNENIPSRLEIDIKGPTFDPMLGFPNGRKERVAPLTHEVMVDANIPLKYRDYCSDKYLDWLQCMREESFGRNTVIRWKEYEREKRLRERRKRRIEKGLEPDPDSTNTEFM</sequence>
<comment type="similarity">
    <text evidence="4">Belongs to the complex I NDUFB7 subunit family.</text>
</comment>
<accession>A0ABY7FQU1</accession>
<proteinExistence type="inferred from homology"/>
<keyword evidence="8" id="KW-0999">Mitochondrion inner membrane</keyword>
<keyword evidence="7" id="KW-0679">Respiratory chain</keyword>
<dbReference type="PANTHER" id="PTHR20900:SF0">
    <property type="entry name" value="NADH DEHYDROGENASE [UBIQUINONE] 1 BETA SUBCOMPLEX SUBUNIT 7"/>
    <property type="match status" value="1"/>
</dbReference>
<feature type="region of interest" description="Disordered" evidence="13">
    <location>
        <begin position="105"/>
        <end position="124"/>
    </location>
</feature>
<keyword evidence="12" id="KW-1015">Disulfide bond</keyword>
<evidence type="ECO:0000256" key="11">
    <source>
        <dbReference type="ARBA" id="ARBA00023136"/>
    </source>
</evidence>
<dbReference type="InterPro" id="IPR008698">
    <property type="entry name" value="NDUB7"/>
</dbReference>
<comment type="function">
    <text evidence="1">Accessory subunit of the mitochondrial membrane respiratory chain NADH dehydrogenase (Complex I), that is believed not to be involved in catalysis. Complex I functions in the transfer of electrons from NADH to the respiratory chain. The immediate electron acceptor for the enzyme is believed to be ubiquinone.</text>
</comment>
<keyword evidence="6" id="KW-0813">Transport</keyword>
<dbReference type="Pfam" id="PF05676">
    <property type="entry name" value="NDUF_B7"/>
    <property type="match status" value="1"/>
</dbReference>
<evidence type="ECO:0000256" key="13">
    <source>
        <dbReference type="SAM" id="MobiDB-lite"/>
    </source>
</evidence>
<evidence type="ECO:0000256" key="8">
    <source>
        <dbReference type="ARBA" id="ARBA00022792"/>
    </source>
</evidence>
<evidence type="ECO:0000256" key="5">
    <source>
        <dbReference type="ARBA" id="ARBA00018677"/>
    </source>
</evidence>
<comment type="subcellular location">
    <subcellularLocation>
        <location evidence="3">Mitochondrion inner membrane</location>
        <topology evidence="3">Peripheral membrane protein</topology>
    </subcellularLocation>
    <subcellularLocation>
        <location evidence="2">Mitochondrion intermembrane space</location>
    </subcellularLocation>
</comment>
<evidence type="ECO:0000256" key="6">
    <source>
        <dbReference type="ARBA" id="ARBA00022448"/>
    </source>
</evidence>
<protein>
    <recommendedName>
        <fullName evidence="5">NADH dehydrogenase [ubiquinone] 1 beta subcomplex subunit 7</fullName>
    </recommendedName>
</protein>
<evidence type="ECO:0000256" key="9">
    <source>
        <dbReference type="ARBA" id="ARBA00022982"/>
    </source>
</evidence>
<evidence type="ECO:0000313" key="15">
    <source>
        <dbReference type="Proteomes" id="UP001164746"/>
    </source>
</evidence>
<keyword evidence="15" id="KW-1185">Reference proteome</keyword>
<evidence type="ECO:0000256" key="2">
    <source>
        <dbReference type="ARBA" id="ARBA00004569"/>
    </source>
</evidence>
<keyword evidence="11" id="KW-0472">Membrane</keyword>
<keyword evidence="9" id="KW-0249">Electron transport</keyword>
<evidence type="ECO:0000256" key="7">
    <source>
        <dbReference type="ARBA" id="ARBA00022660"/>
    </source>
</evidence>
<evidence type="ECO:0000256" key="3">
    <source>
        <dbReference type="ARBA" id="ARBA00004637"/>
    </source>
</evidence>
<reference evidence="14" key="1">
    <citation type="submission" date="2022-11" db="EMBL/GenBank/DDBJ databases">
        <title>Centuries of genome instability and evolution in soft-shell clam transmissible cancer (bioRxiv).</title>
        <authorList>
            <person name="Hart S.F.M."/>
            <person name="Yonemitsu M.A."/>
            <person name="Giersch R.M."/>
            <person name="Beal B.F."/>
            <person name="Arriagada G."/>
            <person name="Davis B.W."/>
            <person name="Ostrander E.A."/>
            <person name="Goff S.P."/>
            <person name="Metzger M.J."/>
        </authorList>
    </citation>
    <scope>NUCLEOTIDE SEQUENCE</scope>
    <source>
        <strain evidence="14">MELC-2E11</strain>
        <tissue evidence="14">Siphon/mantle</tissue>
    </source>
</reference>
<evidence type="ECO:0000256" key="10">
    <source>
        <dbReference type="ARBA" id="ARBA00023128"/>
    </source>
</evidence>
<dbReference type="PANTHER" id="PTHR20900">
    <property type="entry name" value="NADH:UBIQUINONE OXIDOREDUCTASE B18-LIKE SUBUNIT"/>
    <property type="match status" value="1"/>
</dbReference>
<organism evidence="14 15">
    <name type="scientific">Mya arenaria</name>
    <name type="common">Soft-shell clam</name>
    <dbReference type="NCBI Taxonomy" id="6604"/>
    <lineage>
        <taxon>Eukaryota</taxon>
        <taxon>Metazoa</taxon>
        <taxon>Spiralia</taxon>
        <taxon>Lophotrochozoa</taxon>
        <taxon>Mollusca</taxon>
        <taxon>Bivalvia</taxon>
        <taxon>Autobranchia</taxon>
        <taxon>Heteroconchia</taxon>
        <taxon>Euheterodonta</taxon>
        <taxon>Imparidentia</taxon>
        <taxon>Neoheterodontei</taxon>
        <taxon>Myida</taxon>
        <taxon>Myoidea</taxon>
        <taxon>Myidae</taxon>
        <taxon>Mya</taxon>
    </lineage>
</organism>
<evidence type="ECO:0000313" key="14">
    <source>
        <dbReference type="EMBL" id="WAR23108.1"/>
    </source>
</evidence>
<evidence type="ECO:0000256" key="4">
    <source>
        <dbReference type="ARBA" id="ARBA00008006"/>
    </source>
</evidence>
<name>A0ABY7FQU1_MYAAR</name>
<dbReference type="EMBL" id="CP111024">
    <property type="protein sequence ID" value="WAR23108.1"/>
    <property type="molecule type" value="Genomic_DNA"/>
</dbReference>
<gene>
    <name evidence="14" type="ORF">MAR_036777</name>
</gene>
<evidence type="ECO:0000256" key="1">
    <source>
        <dbReference type="ARBA" id="ARBA00003195"/>
    </source>
</evidence>
<keyword evidence="10" id="KW-0496">Mitochondrion</keyword>
<dbReference type="Proteomes" id="UP001164746">
    <property type="component" value="Chromosome 13"/>
</dbReference>